<proteinExistence type="predicted"/>
<name>A0AAD7XH61_9APHY</name>
<sequence length="250" mass="27970">MAMSHPILFRHGDLDSASYDNLQKDLDILVEGGQVGPDSGGVSAFSQRAADWVAEETWALQDSTILVDGLSAKHTYGNHWLIAPARTMTLVEYKGLLQELNSSSVRLDRIPETALTEENLSTWSPYELTDKFQHPRQRTRQAHYALVTLLRQRIPVPGWKDNDYAYLACIANALRQGSLELSTLIGSESGTQQTWSRESAFTKCAVAAYMDVLMTQAQAFDDDYDGDEQSDLLNDYTIIGSVFNFDMPHE</sequence>
<comment type="caution">
    <text evidence="1">The sequence shown here is derived from an EMBL/GenBank/DDBJ whole genome shotgun (WGS) entry which is preliminary data.</text>
</comment>
<organism evidence="1 2">
    <name type="scientific">Trametes cubensis</name>
    <dbReference type="NCBI Taxonomy" id="1111947"/>
    <lineage>
        <taxon>Eukaryota</taxon>
        <taxon>Fungi</taxon>
        <taxon>Dikarya</taxon>
        <taxon>Basidiomycota</taxon>
        <taxon>Agaricomycotina</taxon>
        <taxon>Agaricomycetes</taxon>
        <taxon>Polyporales</taxon>
        <taxon>Polyporaceae</taxon>
        <taxon>Trametes</taxon>
    </lineage>
</organism>
<evidence type="ECO:0000313" key="1">
    <source>
        <dbReference type="EMBL" id="KAJ8495094.1"/>
    </source>
</evidence>
<keyword evidence="2" id="KW-1185">Reference proteome</keyword>
<evidence type="ECO:0000313" key="2">
    <source>
        <dbReference type="Proteomes" id="UP001215151"/>
    </source>
</evidence>
<protein>
    <submittedName>
        <fullName evidence="1">Uncharacterized protein</fullName>
    </submittedName>
</protein>
<reference evidence="1" key="1">
    <citation type="submission" date="2022-11" db="EMBL/GenBank/DDBJ databases">
        <title>Genome Sequence of Cubamyces cubensis.</title>
        <authorList>
            <person name="Buettner E."/>
        </authorList>
    </citation>
    <scope>NUCLEOTIDE SEQUENCE</scope>
    <source>
        <strain evidence="1">MPL-01</strain>
    </source>
</reference>
<accession>A0AAD7XH61</accession>
<dbReference type="Proteomes" id="UP001215151">
    <property type="component" value="Unassembled WGS sequence"/>
</dbReference>
<dbReference type="AlphaFoldDB" id="A0AAD7XH61"/>
<gene>
    <name evidence="1" type="ORF">ONZ51_g1896</name>
</gene>
<dbReference type="EMBL" id="JAPEVG010000028">
    <property type="protein sequence ID" value="KAJ8495094.1"/>
    <property type="molecule type" value="Genomic_DNA"/>
</dbReference>